<dbReference type="PROSITE" id="PS50850">
    <property type="entry name" value="MFS"/>
    <property type="match status" value="1"/>
</dbReference>
<evidence type="ECO:0000313" key="8">
    <source>
        <dbReference type="Proteomes" id="UP000194873"/>
    </source>
</evidence>
<dbReference type="CDD" id="cd17316">
    <property type="entry name" value="MFS_SV2_like"/>
    <property type="match status" value="1"/>
</dbReference>
<evidence type="ECO:0000256" key="3">
    <source>
        <dbReference type="ARBA" id="ARBA00022989"/>
    </source>
</evidence>
<dbReference type="PANTHER" id="PTHR23508:SF10">
    <property type="entry name" value="CARBOXYLIC ACID TRANSPORTER PROTEIN HOMOLOG"/>
    <property type="match status" value="1"/>
</dbReference>
<dbReference type="InterPro" id="IPR020846">
    <property type="entry name" value="MFS_dom"/>
</dbReference>
<keyword evidence="4 5" id="KW-0472">Membrane</keyword>
<dbReference type="Pfam" id="PF07690">
    <property type="entry name" value="MFS_1"/>
    <property type="match status" value="1"/>
</dbReference>
<dbReference type="Proteomes" id="UP000194873">
    <property type="component" value="Unassembled WGS sequence"/>
</dbReference>
<evidence type="ECO:0000256" key="2">
    <source>
        <dbReference type="ARBA" id="ARBA00022692"/>
    </source>
</evidence>
<evidence type="ECO:0000313" key="7">
    <source>
        <dbReference type="EMBL" id="OUJ73784.1"/>
    </source>
</evidence>
<dbReference type="InterPro" id="IPR036259">
    <property type="entry name" value="MFS_trans_sf"/>
</dbReference>
<dbReference type="PANTHER" id="PTHR23508">
    <property type="entry name" value="CARBOXYLIC ACID TRANSPORTER PROTEIN HOMOLOG"/>
    <property type="match status" value="1"/>
</dbReference>
<evidence type="ECO:0000256" key="5">
    <source>
        <dbReference type="SAM" id="Phobius"/>
    </source>
</evidence>
<evidence type="ECO:0000256" key="4">
    <source>
        <dbReference type="ARBA" id="ARBA00023136"/>
    </source>
</evidence>
<protein>
    <submittedName>
        <fullName evidence="7">MFS transporter</fullName>
    </submittedName>
</protein>
<feature type="transmembrane region" description="Helical" evidence="5">
    <location>
        <begin position="264"/>
        <end position="283"/>
    </location>
</feature>
<dbReference type="GO" id="GO:0005886">
    <property type="term" value="C:plasma membrane"/>
    <property type="evidence" value="ECO:0007669"/>
    <property type="project" value="TreeGrafter"/>
</dbReference>
<proteinExistence type="predicted"/>
<feature type="transmembrane region" description="Helical" evidence="5">
    <location>
        <begin position="295"/>
        <end position="313"/>
    </location>
</feature>
<feature type="transmembrane region" description="Helical" evidence="5">
    <location>
        <begin position="173"/>
        <end position="194"/>
    </location>
</feature>
<comment type="caution">
    <text evidence="7">The sequence shown here is derived from an EMBL/GenBank/DDBJ whole genome shotgun (WGS) entry which is preliminary data.</text>
</comment>
<reference evidence="7 8" key="1">
    <citation type="submission" date="2017-01" db="EMBL/GenBank/DDBJ databases">
        <title>A new Hymenobacter.</title>
        <authorList>
            <person name="Liang Y."/>
            <person name="Feng F."/>
        </authorList>
    </citation>
    <scope>NUCLEOTIDE SEQUENCE [LARGE SCALE GENOMIC DNA]</scope>
    <source>
        <strain evidence="7">MIMBbqt21</strain>
    </source>
</reference>
<dbReference type="AlphaFoldDB" id="A0A243WDN0"/>
<feature type="transmembrane region" description="Helical" evidence="5">
    <location>
        <begin position="147"/>
        <end position="167"/>
    </location>
</feature>
<keyword evidence="3 5" id="KW-1133">Transmembrane helix</keyword>
<keyword evidence="2 5" id="KW-0812">Transmembrane</keyword>
<feature type="transmembrane region" description="Helical" evidence="5">
    <location>
        <begin position="378"/>
        <end position="399"/>
    </location>
</feature>
<dbReference type="SUPFAM" id="SSF103473">
    <property type="entry name" value="MFS general substrate transporter"/>
    <property type="match status" value="1"/>
</dbReference>
<dbReference type="EMBL" id="MTSE01000005">
    <property type="protein sequence ID" value="OUJ73784.1"/>
    <property type="molecule type" value="Genomic_DNA"/>
</dbReference>
<feature type="transmembrane region" description="Helical" evidence="5">
    <location>
        <begin position="12"/>
        <end position="40"/>
    </location>
</feature>
<comment type="subcellular location">
    <subcellularLocation>
        <location evidence="1">Membrane</location>
        <topology evidence="1">Multi-pass membrane protein</topology>
    </subcellularLocation>
</comment>
<dbReference type="GO" id="GO:0046943">
    <property type="term" value="F:carboxylic acid transmembrane transporter activity"/>
    <property type="evidence" value="ECO:0007669"/>
    <property type="project" value="TreeGrafter"/>
</dbReference>
<name>A0A243WDN0_9BACT</name>
<keyword evidence="8" id="KW-1185">Reference proteome</keyword>
<feature type="domain" description="Major facilitator superfamily (MFS) profile" evidence="6">
    <location>
        <begin position="19"/>
        <end position="400"/>
    </location>
</feature>
<feature type="transmembrane region" description="Helical" evidence="5">
    <location>
        <begin position="114"/>
        <end position="135"/>
    </location>
</feature>
<dbReference type="OrthoDB" id="9774156at2"/>
<organism evidence="7 8">
    <name type="scientific">Hymenobacter crusticola</name>
    <dbReference type="NCBI Taxonomy" id="1770526"/>
    <lineage>
        <taxon>Bacteria</taxon>
        <taxon>Pseudomonadati</taxon>
        <taxon>Bacteroidota</taxon>
        <taxon>Cytophagia</taxon>
        <taxon>Cytophagales</taxon>
        <taxon>Hymenobacteraceae</taxon>
        <taxon>Hymenobacter</taxon>
    </lineage>
</organism>
<feature type="transmembrane region" description="Helical" evidence="5">
    <location>
        <begin position="319"/>
        <end position="339"/>
    </location>
</feature>
<dbReference type="Gene3D" id="1.20.1250.20">
    <property type="entry name" value="MFS general substrate transporter like domains"/>
    <property type="match status" value="2"/>
</dbReference>
<feature type="transmembrane region" description="Helical" evidence="5">
    <location>
        <begin position="60"/>
        <end position="81"/>
    </location>
</feature>
<evidence type="ECO:0000256" key="1">
    <source>
        <dbReference type="ARBA" id="ARBA00004141"/>
    </source>
</evidence>
<feature type="transmembrane region" description="Helical" evidence="5">
    <location>
        <begin position="225"/>
        <end position="244"/>
    </location>
</feature>
<sequence length="415" mass="44378">MASSITPPPPKTASLLSAVVIVASLGYFVDIYDLVLFSIVRVKSLNGLGVLDPGQVTEQGIYLIDMQMGGMLIGGILWGILGDKRGRLSVLFGSILMYSLANIANGFVQTVDQYAWLRFIAGVGLAGELGAGITLVAESLPKEKRGYGTMIVATVGVSGAMVAYWVGERFGWRNSYFIGGGLGLALLALRVGVFESGMFEQAKREEVARGNFFSLFTNSERLGRYVRCLLIGSPFWFIVGILITLAPEFGKHFNLQGPVTGGLSIFWCYLGLTVGDFVSGSLSQVLHSRNRTLQVFILASLTMVGVYLFGLHGATTSTFYTVCFLLGLAGGFWALFVTVSAEQFGTNLRATVATTAPNFARGAIVLINPTFKALQGSFSIVGAAVIIGAVLLLLALWSASTLSESYGKDLDFQEL</sequence>
<accession>A0A243WDN0</accession>
<dbReference type="RefSeq" id="WP_086594391.1">
    <property type="nucleotide sequence ID" value="NZ_MTSE01000005.1"/>
</dbReference>
<dbReference type="InterPro" id="IPR011701">
    <property type="entry name" value="MFS"/>
</dbReference>
<evidence type="ECO:0000259" key="6">
    <source>
        <dbReference type="PROSITE" id="PS50850"/>
    </source>
</evidence>
<gene>
    <name evidence="7" type="ORF">BXP70_12465</name>
</gene>
<feature type="transmembrane region" description="Helical" evidence="5">
    <location>
        <begin position="88"/>
        <end position="108"/>
    </location>
</feature>